<name>A0A9P6TIG0_9BASI</name>
<feature type="domain" description="Calcineurin-like phosphoesterase" evidence="2">
    <location>
        <begin position="51"/>
        <end position="314"/>
    </location>
</feature>
<protein>
    <recommendedName>
        <fullName evidence="2">Calcineurin-like phosphoesterase domain-containing protein</fullName>
    </recommendedName>
</protein>
<proteinExistence type="predicted"/>
<organism evidence="3 4">
    <name type="scientific">Cronartium quercuum f. sp. fusiforme G11</name>
    <dbReference type="NCBI Taxonomy" id="708437"/>
    <lineage>
        <taxon>Eukaryota</taxon>
        <taxon>Fungi</taxon>
        <taxon>Dikarya</taxon>
        <taxon>Basidiomycota</taxon>
        <taxon>Pucciniomycotina</taxon>
        <taxon>Pucciniomycetes</taxon>
        <taxon>Pucciniales</taxon>
        <taxon>Coleosporiaceae</taxon>
        <taxon>Cronartium</taxon>
    </lineage>
</organism>
<dbReference type="PANTHER" id="PTHR46546">
    <property type="entry name" value="SHEWANELLA-LIKE PROTEIN PHOSPHATASE 1"/>
    <property type="match status" value="1"/>
</dbReference>
<accession>A0A9P6TIG0</accession>
<dbReference type="InterPro" id="IPR004843">
    <property type="entry name" value="Calcineurin-like_PHP"/>
</dbReference>
<keyword evidence="1" id="KW-1133">Transmembrane helix</keyword>
<dbReference type="Pfam" id="PF00149">
    <property type="entry name" value="Metallophos"/>
    <property type="match status" value="1"/>
</dbReference>
<evidence type="ECO:0000256" key="1">
    <source>
        <dbReference type="SAM" id="Phobius"/>
    </source>
</evidence>
<keyword evidence="4" id="KW-1185">Reference proteome</keyword>
<comment type="caution">
    <text evidence="3">The sequence shown here is derived from an EMBL/GenBank/DDBJ whole genome shotgun (WGS) entry which is preliminary data.</text>
</comment>
<dbReference type="AlphaFoldDB" id="A0A9P6TIG0"/>
<sequence length="396" mass="44534">MIRFGALSRIRRIVLLTVSTFIFYQYVWKRYFSRTEVVPITNEPPTKFRQRIVAVGDLHGDFPHAVRVLRLAEVIDMRNKWIGKKTILVQTGDVVDRGRDTIVLYQLMDRLRVEAKAAGGAVVSLLGNHEYMNALGDWRYVTEDDIKTFGGKANRRKVMSSAGWIGQTWLTNYSVAARVPYGLDFPHLPEISELSTNPTSYFETIVLHSTDDPFLYAAAAFVHGGITPEYATIGITEINRVGHSFLERALQNVKANGGLPSGTPHDERMFYSEHGPLWERSYALEENEEAICQQIETVIKTLKVRRLIMGHTPQFKGILGRCTGKILLIDTGISSAYGGALSALEIQYTLTLDSKPNLDSLKQVWHESEVVYALQEGKTKDVLAQDTRVVEFPSAL</sequence>
<dbReference type="GO" id="GO:0016787">
    <property type="term" value="F:hydrolase activity"/>
    <property type="evidence" value="ECO:0007669"/>
    <property type="project" value="InterPro"/>
</dbReference>
<dbReference type="EMBL" id="MU167211">
    <property type="protein sequence ID" value="KAG0151763.1"/>
    <property type="molecule type" value="Genomic_DNA"/>
</dbReference>
<evidence type="ECO:0000313" key="3">
    <source>
        <dbReference type="EMBL" id="KAG0151763.1"/>
    </source>
</evidence>
<feature type="transmembrane region" description="Helical" evidence="1">
    <location>
        <begin position="12"/>
        <end position="28"/>
    </location>
</feature>
<keyword evidence="1" id="KW-0472">Membrane</keyword>
<keyword evidence="1" id="KW-0812">Transmembrane</keyword>
<dbReference type="Gene3D" id="3.60.21.10">
    <property type="match status" value="1"/>
</dbReference>
<dbReference type="OrthoDB" id="5976022at2759"/>
<dbReference type="PANTHER" id="PTHR46546:SF4">
    <property type="entry name" value="SHEWANELLA-LIKE PROTEIN PHOSPHATASE 1"/>
    <property type="match status" value="1"/>
</dbReference>
<reference evidence="3" key="1">
    <citation type="submission" date="2013-11" db="EMBL/GenBank/DDBJ databases">
        <title>Genome sequence of the fusiform rust pathogen reveals effectors for host alternation and coevolution with pine.</title>
        <authorList>
            <consortium name="DOE Joint Genome Institute"/>
            <person name="Smith K."/>
            <person name="Pendleton A."/>
            <person name="Kubisiak T."/>
            <person name="Anderson C."/>
            <person name="Salamov A."/>
            <person name="Aerts A."/>
            <person name="Riley R."/>
            <person name="Clum A."/>
            <person name="Lindquist E."/>
            <person name="Ence D."/>
            <person name="Campbell M."/>
            <person name="Kronenberg Z."/>
            <person name="Feau N."/>
            <person name="Dhillon B."/>
            <person name="Hamelin R."/>
            <person name="Burleigh J."/>
            <person name="Smith J."/>
            <person name="Yandell M."/>
            <person name="Nelson C."/>
            <person name="Grigoriev I."/>
            <person name="Davis J."/>
        </authorList>
    </citation>
    <scope>NUCLEOTIDE SEQUENCE</scope>
    <source>
        <strain evidence="3">G11</strain>
    </source>
</reference>
<evidence type="ECO:0000313" key="4">
    <source>
        <dbReference type="Proteomes" id="UP000886653"/>
    </source>
</evidence>
<dbReference type="InterPro" id="IPR029052">
    <property type="entry name" value="Metallo-depent_PP-like"/>
</dbReference>
<evidence type="ECO:0000259" key="2">
    <source>
        <dbReference type="Pfam" id="PF00149"/>
    </source>
</evidence>
<dbReference type="SUPFAM" id="SSF56300">
    <property type="entry name" value="Metallo-dependent phosphatases"/>
    <property type="match status" value="1"/>
</dbReference>
<gene>
    <name evidence="3" type="ORF">CROQUDRAFT_650800</name>
</gene>
<dbReference type="Proteomes" id="UP000886653">
    <property type="component" value="Unassembled WGS sequence"/>
</dbReference>